<sequence>MFCLAIQFLMAVFMVSDVLFVKGIYRRMGIPDSLYVVVFSGFLEVLCFFKILPFSVLVAQLCPPGCEGSLMAFLTSAIALAFIMSGYLGVALASRIGVTEHDFSGLSTGLLIQAACTLLPLYWSSCIPDEPKTKRKEQ</sequence>
<proteinExistence type="inferred from homology"/>
<name>A0A2R6RQC2_ACTCC</name>
<dbReference type="Proteomes" id="UP000241394">
    <property type="component" value="Chromosome LG3"/>
</dbReference>
<comment type="subcellular location">
    <subcellularLocation>
        <location evidence="1">Membrane</location>
        <topology evidence="1">Multi-pass membrane protein</topology>
    </subcellularLocation>
</comment>
<dbReference type="InterPro" id="IPR036259">
    <property type="entry name" value="MFS_trans_sf"/>
</dbReference>
<evidence type="ECO:0000256" key="8">
    <source>
        <dbReference type="SAM" id="Phobius"/>
    </source>
</evidence>
<keyword evidence="3" id="KW-0813">Transport</keyword>
<dbReference type="Pfam" id="PF03092">
    <property type="entry name" value="BT1"/>
    <property type="match status" value="1"/>
</dbReference>
<dbReference type="InParanoid" id="A0A2R6RQC2"/>
<keyword evidence="4 8" id="KW-0812">Transmembrane</keyword>
<dbReference type="AlphaFoldDB" id="A0A2R6RQC2"/>
<comment type="similarity">
    <text evidence="2">Belongs to the major facilitator superfamily. Folate-biopterin transporter (TC 2.A.71) family.</text>
</comment>
<evidence type="ECO:0000256" key="6">
    <source>
        <dbReference type="ARBA" id="ARBA00023136"/>
    </source>
</evidence>
<dbReference type="OMA" id="CWISWIP"/>
<dbReference type="SUPFAM" id="SSF103473">
    <property type="entry name" value="MFS general substrate transporter"/>
    <property type="match status" value="1"/>
</dbReference>
<dbReference type="EMBL" id="NKQK01000003">
    <property type="protein sequence ID" value="PSS32248.1"/>
    <property type="molecule type" value="Genomic_DNA"/>
</dbReference>
<dbReference type="InterPro" id="IPR039309">
    <property type="entry name" value="BT1"/>
</dbReference>
<reference evidence="9 10" key="1">
    <citation type="submission" date="2017-07" db="EMBL/GenBank/DDBJ databases">
        <title>An improved, manually edited Actinidia chinensis var. chinensis (kiwifruit) genome highlights the challenges associated with draft genomes and gene prediction in plants.</title>
        <authorList>
            <person name="Pilkington S."/>
            <person name="Crowhurst R."/>
            <person name="Hilario E."/>
            <person name="Nardozza S."/>
            <person name="Fraser L."/>
            <person name="Peng Y."/>
            <person name="Gunaseelan K."/>
            <person name="Simpson R."/>
            <person name="Tahir J."/>
            <person name="Deroles S."/>
            <person name="Templeton K."/>
            <person name="Luo Z."/>
            <person name="Davy M."/>
            <person name="Cheng C."/>
            <person name="Mcneilage M."/>
            <person name="Scaglione D."/>
            <person name="Liu Y."/>
            <person name="Zhang Q."/>
            <person name="Datson P."/>
            <person name="De Silva N."/>
            <person name="Gardiner S."/>
            <person name="Bassett H."/>
            <person name="Chagne D."/>
            <person name="Mccallum J."/>
            <person name="Dzierzon H."/>
            <person name="Deng C."/>
            <person name="Wang Y.-Y."/>
            <person name="Barron N."/>
            <person name="Manako K."/>
            <person name="Bowen J."/>
            <person name="Foster T."/>
            <person name="Erridge Z."/>
            <person name="Tiffin H."/>
            <person name="Waite C."/>
            <person name="Davies K."/>
            <person name="Grierson E."/>
            <person name="Laing W."/>
            <person name="Kirk R."/>
            <person name="Chen X."/>
            <person name="Wood M."/>
            <person name="Montefiori M."/>
            <person name="Brummell D."/>
            <person name="Schwinn K."/>
            <person name="Catanach A."/>
            <person name="Fullerton C."/>
            <person name="Li D."/>
            <person name="Meiyalaghan S."/>
            <person name="Nieuwenhuizen N."/>
            <person name="Read N."/>
            <person name="Prakash R."/>
            <person name="Hunter D."/>
            <person name="Zhang H."/>
            <person name="Mckenzie M."/>
            <person name="Knabel M."/>
            <person name="Harris A."/>
            <person name="Allan A."/>
            <person name="Chen A."/>
            <person name="Janssen B."/>
            <person name="Plunkett B."/>
            <person name="Dwamena C."/>
            <person name="Voogd C."/>
            <person name="Leif D."/>
            <person name="Lafferty D."/>
            <person name="Souleyre E."/>
            <person name="Varkonyi-Gasic E."/>
            <person name="Gambi F."/>
            <person name="Hanley J."/>
            <person name="Yao J.-L."/>
            <person name="Cheung J."/>
            <person name="David K."/>
            <person name="Warren B."/>
            <person name="Marsh K."/>
            <person name="Snowden K."/>
            <person name="Lin-Wang K."/>
            <person name="Brian L."/>
            <person name="Martinez-Sanchez M."/>
            <person name="Wang M."/>
            <person name="Ileperuma N."/>
            <person name="Macnee N."/>
            <person name="Campin R."/>
            <person name="Mcatee P."/>
            <person name="Drummond R."/>
            <person name="Espley R."/>
            <person name="Ireland H."/>
            <person name="Wu R."/>
            <person name="Atkinson R."/>
            <person name="Karunairetnam S."/>
            <person name="Bulley S."/>
            <person name="Chunkath S."/>
            <person name="Hanley Z."/>
            <person name="Storey R."/>
            <person name="Thrimawithana A."/>
            <person name="Thomson S."/>
            <person name="David C."/>
            <person name="Testolin R."/>
        </authorList>
    </citation>
    <scope>NUCLEOTIDE SEQUENCE [LARGE SCALE GENOMIC DNA]</scope>
    <source>
        <strain evidence="10">cv. Red5</strain>
        <tissue evidence="9">Young leaf</tissue>
    </source>
</reference>
<evidence type="ECO:0000313" key="9">
    <source>
        <dbReference type="EMBL" id="PSS32248.1"/>
    </source>
</evidence>
<protein>
    <submittedName>
        <fullName evidence="9">Folate-biopterin transporter like</fullName>
    </submittedName>
</protein>
<dbReference type="Gramene" id="PSS32248">
    <property type="protein sequence ID" value="PSS32248"/>
    <property type="gene ID" value="CEY00_Acc02547"/>
</dbReference>
<dbReference type="PANTHER" id="PTHR31585">
    <property type="entry name" value="FOLATE-BIOPTERIN TRANSPORTER 1, CHLOROPLASTIC"/>
    <property type="match status" value="1"/>
</dbReference>
<feature type="transmembrane region" description="Helical" evidence="8">
    <location>
        <begin position="34"/>
        <end position="58"/>
    </location>
</feature>
<keyword evidence="10" id="KW-1185">Reference proteome</keyword>
<evidence type="ECO:0000256" key="4">
    <source>
        <dbReference type="ARBA" id="ARBA00022692"/>
    </source>
</evidence>
<feature type="transmembrane region" description="Helical" evidence="8">
    <location>
        <begin position="70"/>
        <end position="93"/>
    </location>
</feature>
<evidence type="ECO:0000256" key="7">
    <source>
        <dbReference type="ARBA" id="ARBA00044504"/>
    </source>
</evidence>
<evidence type="ECO:0000256" key="2">
    <source>
        <dbReference type="ARBA" id="ARBA00007015"/>
    </source>
</evidence>
<dbReference type="PANTHER" id="PTHR31585:SF2">
    <property type="entry name" value="FOLATE-BIOPTERIN TRANSPORTER 7-RELATED"/>
    <property type="match status" value="1"/>
</dbReference>
<reference evidence="10" key="2">
    <citation type="journal article" date="2018" name="BMC Genomics">
        <title>A manually annotated Actinidia chinensis var. chinensis (kiwifruit) genome highlights the challenges associated with draft genomes and gene prediction in plants.</title>
        <authorList>
            <person name="Pilkington S.M."/>
            <person name="Crowhurst R."/>
            <person name="Hilario E."/>
            <person name="Nardozza S."/>
            <person name="Fraser L."/>
            <person name="Peng Y."/>
            <person name="Gunaseelan K."/>
            <person name="Simpson R."/>
            <person name="Tahir J."/>
            <person name="Deroles S.C."/>
            <person name="Templeton K."/>
            <person name="Luo Z."/>
            <person name="Davy M."/>
            <person name="Cheng C."/>
            <person name="McNeilage M."/>
            <person name="Scaglione D."/>
            <person name="Liu Y."/>
            <person name="Zhang Q."/>
            <person name="Datson P."/>
            <person name="De Silva N."/>
            <person name="Gardiner S.E."/>
            <person name="Bassett H."/>
            <person name="Chagne D."/>
            <person name="McCallum J."/>
            <person name="Dzierzon H."/>
            <person name="Deng C."/>
            <person name="Wang Y.Y."/>
            <person name="Barron L."/>
            <person name="Manako K."/>
            <person name="Bowen J."/>
            <person name="Foster T.M."/>
            <person name="Erridge Z.A."/>
            <person name="Tiffin H."/>
            <person name="Waite C.N."/>
            <person name="Davies K.M."/>
            <person name="Grierson E.P."/>
            <person name="Laing W.A."/>
            <person name="Kirk R."/>
            <person name="Chen X."/>
            <person name="Wood M."/>
            <person name="Montefiori M."/>
            <person name="Brummell D.A."/>
            <person name="Schwinn K.E."/>
            <person name="Catanach A."/>
            <person name="Fullerton C."/>
            <person name="Li D."/>
            <person name="Meiyalaghan S."/>
            <person name="Nieuwenhuizen N."/>
            <person name="Read N."/>
            <person name="Prakash R."/>
            <person name="Hunter D."/>
            <person name="Zhang H."/>
            <person name="McKenzie M."/>
            <person name="Knabel M."/>
            <person name="Harris A."/>
            <person name="Allan A.C."/>
            <person name="Gleave A."/>
            <person name="Chen A."/>
            <person name="Janssen B.J."/>
            <person name="Plunkett B."/>
            <person name="Ampomah-Dwamena C."/>
            <person name="Voogd C."/>
            <person name="Leif D."/>
            <person name="Lafferty D."/>
            <person name="Souleyre E.J.F."/>
            <person name="Varkonyi-Gasic E."/>
            <person name="Gambi F."/>
            <person name="Hanley J."/>
            <person name="Yao J.L."/>
            <person name="Cheung J."/>
            <person name="David K.M."/>
            <person name="Warren B."/>
            <person name="Marsh K."/>
            <person name="Snowden K.C."/>
            <person name="Lin-Wang K."/>
            <person name="Brian L."/>
            <person name="Martinez-Sanchez M."/>
            <person name="Wang M."/>
            <person name="Ileperuma N."/>
            <person name="Macnee N."/>
            <person name="Campin R."/>
            <person name="McAtee P."/>
            <person name="Drummond R.S.M."/>
            <person name="Espley R.V."/>
            <person name="Ireland H.S."/>
            <person name="Wu R."/>
            <person name="Atkinson R.G."/>
            <person name="Karunairetnam S."/>
            <person name="Bulley S."/>
            <person name="Chunkath S."/>
            <person name="Hanley Z."/>
            <person name="Storey R."/>
            <person name="Thrimawithana A.H."/>
            <person name="Thomson S."/>
            <person name="David C."/>
            <person name="Testolin R."/>
            <person name="Huang H."/>
            <person name="Hellens R.P."/>
            <person name="Schaffer R.J."/>
        </authorList>
    </citation>
    <scope>NUCLEOTIDE SEQUENCE [LARGE SCALE GENOMIC DNA]</scope>
    <source>
        <strain evidence="10">cv. Red5</strain>
    </source>
</reference>
<evidence type="ECO:0000256" key="5">
    <source>
        <dbReference type="ARBA" id="ARBA00022989"/>
    </source>
</evidence>
<evidence type="ECO:0000256" key="3">
    <source>
        <dbReference type="ARBA" id="ARBA00022448"/>
    </source>
</evidence>
<gene>
    <name evidence="9" type="ORF">CEY00_Acc02547</name>
</gene>
<organism evidence="9 10">
    <name type="scientific">Actinidia chinensis var. chinensis</name>
    <name type="common">Chinese soft-hair kiwi</name>
    <dbReference type="NCBI Taxonomy" id="1590841"/>
    <lineage>
        <taxon>Eukaryota</taxon>
        <taxon>Viridiplantae</taxon>
        <taxon>Streptophyta</taxon>
        <taxon>Embryophyta</taxon>
        <taxon>Tracheophyta</taxon>
        <taxon>Spermatophyta</taxon>
        <taxon>Magnoliopsida</taxon>
        <taxon>eudicotyledons</taxon>
        <taxon>Gunneridae</taxon>
        <taxon>Pentapetalae</taxon>
        <taxon>asterids</taxon>
        <taxon>Ericales</taxon>
        <taxon>Actinidiaceae</taxon>
        <taxon>Actinidia</taxon>
    </lineage>
</organism>
<dbReference type="GO" id="GO:0016020">
    <property type="term" value="C:membrane"/>
    <property type="evidence" value="ECO:0007669"/>
    <property type="project" value="UniProtKB-SubCell"/>
</dbReference>
<feature type="transmembrane region" description="Helical" evidence="8">
    <location>
        <begin position="6"/>
        <end position="25"/>
    </location>
</feature>
<accession>A0A2R6RQC2</accession>
<keyword evidence="5 8" id="KW-1133">Transmembrane helix</keyword>
<comment type="caution">
    <text evidence="9">The sequence shown here is derived from an EMBL/GenBank/DDBJ whole genome shotgun (WGS) entry which is preliminary data.</text>
</comment>
<evidence type="ECO:0000313" key="10">
    <source>
        <dbReference type="Proteomes" id="UP000241394"/>
    </source>
</evidence>
<evidence type="ECO:0000256" key="1">
    <source>
        <dbReference type="ARBA" id="ARBA00004141"/>
    </source>
</evidence>
<dbReference type="OrthoDB" id="1710943at2759"/>
<keyword evidence="6 8" id="KW-0472">Membrane</keyword>
<comment type="similarity">
    <text evidence="7">Belongs to the major facilitator superfamily. Phosphate:H(+) symporter (TC 2.A.1.9) family.</text>
</comment>